<accession>A0AAD7NB52</accession>
<organism evidence="1 2">
    <name type="scientific">Mycena metata</name>
    <dbReference type="NCBI Taxonomy" id="1033252"/>
    <lineage>
        <taxon>Eukaryota</taxon>
        <taxon>Fungi</taxon>
        <taxon>Dikarya</taxon>
        <taxon>Basidiomycota</taxon>
        <taxon>Agaricomycotina</taxon>
        <taxon>Agaricomycetes</taxon>
        <taxon>Agaricomycetidae</taxon>
        <taxon>Agaricales</taxon>
        <taxon>Marasmiineae</taxon>
        <taxon>Mycenaceae</taxon>
        <taxon>Mycena</taxon>
    </lineage>
</organism>
<evidence type="ECO:0000313" key="1">
    <source>
        <dbReference type="EMBL" id="KAJ7753446.1"/>
    </source>
</evidence>
<reference evidence="1" key="1">
    <citation type="submission" date="2023-03" db="EMBL/GenBank/DDBJ databases">
        <title>Massive genome expansion in bonnet fungi (Mycena s.s.) driven by repeated elements and novel gene families across ecological guilds.</title>
        <authorList>
            <consortium name="Lawrence Berkeley National Laboratory"/>
            <person name="Harder C.B."/>
            <person name="Miyauchi S."/>
            <person name="Viragh M."/>
            <person name="Kuo A."/>
            <person name="Thoen E."/>
            <person name="Andreopoulos B."/>
            <person name="Lu D."/>
            <person name="Skrede I."/>
            <person name="Drula E."/>
            <person name="Henrissat B."/>
            <person name="Morin E."/>
            <person name="Kohler A."/>
            <person name="Barry K."/>
            <person name="LaButti K."/>
            <person name="Morin E."/>
            <person name="Salamov A."/>
            <person name="Lipzen A."/>
            <person name="Mereny Z."/>
            <person name="Hegedus B."/>
            <person name="Baldrian P."/>
            <person name="Stursova M."/>
            <person name="Weitz H."/>
            <person name="Taylor A."/>
            <person name="Grigoriev I.V."/>
            <person name="Nagy L.G."/>
            <person name="Martin F."/>
            <person name="Kauserud H."/>
        </authorList>
    </citation>
    <scope>NUCLEOTIDE SEQUENCE</scope>
    <source>
        <strain evidence="1">CBHHK182m</strain>
    </source>
</reference>
<comment type="caution">
    <text evidence="1">The sequence shown here is derived from an EMBL/GenBank/DDBJ whole genome shotgun (WGS) entry which is preliminary data.</text>
</comment>
<name>A0AAD7NB52_9AGAR</name>
<dbReference type="AlphaFoldDB" id="A0AAD7NB52"/>
<evidence type="ECO:0000313" key="2">
    <source>
        <dbReference type="Proteomes" id="UP001215598"/>
    </source>
</evidence>
<protein>
    <submittedName>
        <fullName evidence="1">Uncharacterized protein</fullName>
    </submittedName>
</protein>
<dbReference type="Proteomes" id="UP001215598">
    <property type="component" value="Unassembled WGS sequence"/>
</dbReference>
<gene>
    <name evidence="1" type="ORF">B0H16DRAFT_1459346</name>
</gene>
<dbReference type="EMBL" id="JARKIB010000055">
    <property type="protein sequence ID" value="KAJ7753446.1"/>
    <property type="molecule type" value="Genomic_DNA"/>
</dbReference>
<proteinExistence type="predicted"/>
<sequence length="250" mass="28585">MSQFHAADVEAPLFPGPILRDDNPPSAQSIRDLAHPFAVWNLYRAVHDNVHFEHTVTTYGYFNAVLNAILPTHRGYQIEVQYPLRRVLDTNMEALRAPLGENIVAELSFPVTGRETNIQYPDFMVTKTFPMPLDSPRRKHILTIIEIKVDSKDVEAVSEDPPRSTFAGAQTQLERYIDRITRTQGISCEAPFVAYLVYGRFYQRVTVDTVRPFGGSWDEPEWIFVRPSPEHTPFLDILCQISATHWNTIS</sequence>
<keyword evidence="2" id="KW-1185">Reference proteome</keyword>